<proteinExistence type="predicted"/>
<evidence type="ECO:0000313" key="3">
    <source>
        <dbReference type="Proteomes" id="UP001285636"/>
    </source>
</evidence>
<protein>
    <recommendedName>
        <fullName evidence="4">Alkyl hydroperoxide reductase subunit C/ Thiol specific antioxidant domain-containing protein</fullName>
    </recommendedName>
</protein>
<feature type="signal peptide" evidence="1">
    <location>
        <begin position="1"/>
        <end position="24"/>
    </location>
</feature>
<evidence type="ECO:0000313" key="2">
    <source>
        <dbReference type="EMBL" id="MDV2885685.1"/>
    </source>
</evidence>
<keyword evidence="1" id="KW-0732">Signal</keyword>
<comment type="caution">
    <text evidence="2">The sequence shown here is derived from an EMBL/GenBank/DDBJ whole genome shotgun (WGS) entry which is preliminary data.</text>
</comment>
<dbReference type="Proteomes" id="UP001285636">
    <property type="component" value="Unassembled WGS sequence"/>
</dbReference>
<dbReference type="EMBL" id="JAWJAY010000002">
    <property type="protein sequence ID" value="MDV2885685.1"/>
    <property type="molecule type" value="Genomic_DNA"/>
</dbReference>
<gene>
    <name evidence="2" type="ORF">RYX45_10895</name>
</gene>
<organism evidence="2 3">
    <name type="scientific">Alkalihalophilus pseudofirmus</name>
    <name type="common">Bacillus pseudofirmus</name>
    <dbReference type="NCBI Taxonomy" id="79885"/>
    <lineage>
        <taxon>Bacteria</taxon>
        <taxon>Bacillati</taxon>
        <taxon>Bacillota</taxon>
        <taxon>Bacilli</taxon>
        <taxon>Bacillales</taxon>
        <taxon>Bacillaceae</taxon>
        <taxon>Alkalihalophilus</taxon>
    </lineage>
</organism>
<feature type="chain" id="PRO_5042464655" description="Alkyl hydroperoxide reductase subunit C/ Thiol specific antioxidant domain-containing protein" evidence="1">
    <location>
        <begin position="25"/>
        <end position="65"/>
    </location>
</feature>
<reference evidence="2" key="1">
    <citation type="submission" date="2023-10" db="EMBL/GenBank/DDBJ databases">
        <title>Screening of Alkalihalophilus pseudofirmusBZ-TG-HK211 and Its Alleviation of Salt Stress on Rapeseed Growth.</title>
        <authorList>
            <person name="Zhao B."/>
            <person name="Guo T."/>
        </authorList>
    </citation>
    <scope>NUCLEOTIDE SEQUENCE</scope>
    <source>
        <strain evidence="2">BZ-TG-HK211</strain>
    </source>
</reference>
<accession>A0AAJ2NNK9</accession>
<evidence type="ECO:0000256" key="1">
    <source>
        <dbReference type="SAM" id="SignalP"/>
    </source>
</evidence>
<dbReference type="AlphaFoldDB" id="A0AAJ2NNK9"/>
<dbReference type="PROSITE" id="PS51257">
    <property type="entry name" value="PROKAR_LIPOPROTEIN"/>
    <property type="match status" value="1"/>
</dbReference>
<sequence length="65" mass="7229">MKNWIKRRSLLLLIVAAIALMLQACGTQEDGEPSGELSLINEDNQEVSLTNKDRATVLFHFTEVG</sequence>
<dbReference type="RefSeq" id="WP_289234829.1">
    <property type="nucleotide sequence ID" value="NZ_CP117835.1"/>
</dbReference>
<name>A0AAJ2NNK9_ALKPS</name>
<evidence type="ECO:0008006" key="4">
    <source>
        <dbReference type="Google" id="ProtNLM"/>
    </source>
</evidence>